<evidence type="ECO:0000256" key="2">
    <source>
        <dbReference type="ARBA" id="ARBA00022737"/>
    </source>
</evidence>
<accession>A0A8S1TCY8</accession>
<comment type="caution">
    <text evidence="10">The sequence shown here is derived from an EMBL/GenBank/DDBJ whole genome shotgun (WGS) entry which is preliminary data.</text>
</comment>
<dbReference type="InterPro" id="IPR000433">
    <property type="entry name" value="Znf_ZZ"/>
</dbReference>
<dbReference type="PROSITE" id="PS50135">
    <property type="entry name" value="ZF_ZZ_2"/>
    <property type="match status" value="1"/>
</dbReference>
<evidence type="ECO:0000259" key="9">
    <source>
        <dbReference type="PROSITE" id="PS51371"/>
    </source>
</evidence>
<evidence type="ECO:0000313" key="10">
    <source>
        <dbReference type="EMBL" id="CAD8149146.1"/>
    </source>
</evidence>
<keyword evidence="1" id="KW-0479">Metal-binding</keyword>
<dbReference type="SMART" id="SM00116">
    <property type="entry name" value="CBS"/>
    <property type="match status" value="3"/>
</dbReference>
<feature type="domain" description="CBS" evidence="9">
    <location>
        <begin position="155"/>
        <end position="214"/>
    </location>
</feature>
<organism evidence="10 11">
    <name type="scientific">Paramecium pentaurelia</name>
    <dbReference type="NCBI Taxonomy" id="43138"/>
    <lineage>
        <taxon>Eukaryota</taxon>
        <taxon>Sar</taxon>
        <taxon>Alveolata</taxon>
        <taxon>Ciliophora</taxon>
        <taxon>Intramacronucleata</taxon>
        <taxon>Oligohymenophorea</taxon>
        <taxon>Peniculida</taxon>
        <taxon>Parameciidae</taxon>
        <taxon>Paramecium</taxon>
    </lineage>
</organism>
<gene>
    <name evidence="10" type="ORF">PPENT_87.1.T0180438</name>
</gene>
<sequence>MKRMQSKEDIIKDQYMKTLTCFLQDSTLYDCLSINNQVTVIDQSFSLFDVFNVFIDTHIDEVLFWNPDVAYYDGVFTQTDLIRIILKCYQNILNGVPNVWGNSKIQVQPIMEEEDEDRTTPVHQKQLIGQEQINRLLIDLRTISVRDWFNSYGESLHQISLVQADMADNLNDAMKKILKQGVTRIVVIDTESRIIVGILQQKDILAFLVKGFSQYFHLQLSQKSHRIEVHHENNQQSEQHELEINYFSDRILQLNDKLPFDTNVYDVFYKLIYVFKRNAIPIVDNNNKYLGLIDRRDFLFILKYQVFDMLNRPAIDLLNFIKVEKKKFAGFCICNKELFHMKQTLKEVVENLLLSSRGSLVCLNESQEPIATLQIFPQSTTIPVFNTITQESLYIKITPHFKEFLITLNEQVLLPEKFKMCYRFNIKDRIIDLACPIDYQLYIERLQTLKNESFPLVQIISLEQDSYLSNEMIEQDEEWQESLSKGYFKINSEIQEIQQLNEQLQQMSISEIHQIDYHKCYFCDDNLENKKQFRCIICDDFQICEECNTHKREQEHPNNHIFIQCNHVIEWNKLKQDSYIKLMKQKVDLLKYFKIHSVNIHEQITCDGCENSPILGYRYQCCECSDFDLCKICIKEFKHDETHNFIQLTTNIEFLQLQ</sequence>
<keyword evidence="4" id="KW-0862">Zinc</keyword>
<evidence type="ECO:0000256" key="4">
    <source>
        <dbReference type="ARBA" id="ARBA00022833"/>
    </source>
</evidence>
<dbReference type="PROSITE" id="PS01357">
    <property type="entry name" value="ZF_ZZ_1"/>
    <property type="match status" value="1"/>
</dbReference>
<dbReference type="EMBL" id="CAJJDO010000018">
    <property type="protein sequence ID" value="CAD8149146.1"/>
    <property type="molecule type" value="Genomic_DNA"/>
</dbReference>
<dbReference type="PANTHER" id="PTHR13780:SF35">
    <property type="entry name" value="LD22662P"/>
    <property type="match status" value="1"/>
</dbReference>
<dbReference type="InterPro" id="IPR050511">
    <property type="entry name" value="AMPK_gamma/SDS23_families"/>
</dbReference>
<dbReference type="InterPro" id="IPR000644">
    <property type="entry name" value="CBS_dom"/>
</dbReference>
<feature type="domain" description="ZZ-type" evidence="8">
    <location>
        <begin position="601"/>
        <end position="653"/>
    </location>
</feature>
<dbReference type="Proteomes" id="UP000689195">
    <property type="component" value="Unassembled WGS sequence"/>
</dbReference>
<dbReference type="OrthoDB" id="661148at2759"/>
<keyword evidence="5 7" id="KW-0129">CBS domain</keyword>
<dbReference type="CDD" id="cd02205">
    <property type="entry name" value="CBS_pair_SF"/>
    <property type="match status" value="1"/>
</dbReference>
<keyword evidence="11" id="KW-1185">Reference proteome</keyword>
<evidence type="ECO:0000256" key="7">
    <source>
        <dbReference type="PROSITE-ProRule" id="PRU00703"/>
    </source>
</evidence>
<dbReference type="SMART" id="SM00291">
    <property type="entry name" value="ZnF_ZZ"/>
    <property type="match status" value="2"/>
</dbReference>
<keyword evidence="2" id="KW-0677">Repeat</keyword>
<evidence type="ECO:0000259" key="8">
    <source>
        <dbReference type="PROSITE" id="PS50135"/>
    </source>
</evidence>
<dbReference type="GO" id="GO:0008270">
    <property type="term" value="F:zinc ion binding"/>
    <property type="evidence" value="ECO:0007669"/>
    <property type="project" value="UniProtKB-KW"/>
</dbReference>
<dbReference type="AlphaFoldDB" id="A0A8S1TCY8"/>
<dbReference type="Pfam" id="PF00569">
    <property type="entry name" value="ZZ"/>
    <property type="match status" value="1"/>
</dbReference>
<proteinExistence type="predicted"/>
<dbReference type="PROSITE" id="PS51371">
    <property type="entry name" value="CBS"/>
    <property type="match status" value="2"/>
</dbReference>
<feature type="domain" description="CBS" evidence="9">
    <location>
        <begin position="251"/>
        <end position="309"/>
    </location>
</feature>
<evidence type="ECO:0000256" key="1">
    <source>
        <dbReference type="ARBA" id="ARBA00022723"/>
    </source>
</evidence>
<evidence type="ECO:0000256" key="3">
    <source>
        <dbReference type="ARBA" id="ARBA00022771"/>
    </source>
</evidence>
<dbReference type="Pfam" id="PF00571">
    <property type="entry name" value="CBS"/>
    <property type="match status" value="2"/>
</dbReference>
<protein>
    <submittedName>
        <fullName evidence="10">Uncharacterized protein</fullName>
    </submittedName>
</protein>
<evidence type="ECO:0000313" key="11">
    <source>
        <dbReference type="Proteomes" id="UP000689195"/>
    </source>
</evidence>
<evidence type="ECO:0000256" key="5">
    <source>
        <dbReference type="ARBA" id="ARBA00023122"/>
    </source>
</evidence>
<evidence type="ECO:0000256" key="6">
    <source>
        <dbReference type="PROSITE-ProRule" id="PRU00228"/>
    </source>
</evidence>
<name>A0A8S1TCY8_9CILI</name>
<reference evidence="10" key="1">
    <citation type="submission" date="2021-01" db="EMBL/GenBank/DDBJ databases">
        <authorList>
            <consortium name="Genoscope - CEA"/>
            <person name="William W."/>
        </authorList>
    </citation>
    <scope>NUCLEOTIDE SEQUENCE</scope>
</reference>
<keyword evidence="3 6" id="KW-0863">Zinc-finger</keyword>
<dbReference type="PANTHER" id="PTHR13780">
    <property type="entry name" value="AMP-ACTIVATED PROTEIN KINASE, GAMMA REGULATORY SUBUNIT"/>
    <property type="match status" value="1"/>
</dbReference>